<dbReference type="OrthoDB" id="9799287at2"/>
<dbReference type="AlphaFoldDB" id="A0A1Y5R889"/>
<reference evidence="3 4" key="1">
    <citation type="submission" date="2017-03" db="EMBL/GenBank/DDBJ databases">
        <authorList>
            <person name="Afonso C.L."/>
            <person name="Miller P.J."/>
            <person name="Scott M.A."/>
            <person name="Spackman E."/>
            <person name="Goraichik I."/>
            <person name="Dimitrov K.M."/>
            <person name="Suarez D.L."/>
            <person name="Swayne D.E."/>
        </authorList>
    </citation>
    <scope>NUCLEOTIDE SEQUENCE [LARGE SCALE GENOMIC DNA]</scope>
    <source>
        <strain evidence="3 4">CECT 7691</strain>
    </source>
</reference>
<dbReference type="EMBL" id="FWFR01000001">
    <property type="protein sequence ID" value="SLN11418.1"/>
    <property type="molecule type" value="Genomic_DNA"/>
</dbReference>
<keyword evidence="1 2" id="KW-0732">Signal</keyword>
<dbReference type="GO" id="GO:0055085">
    <property type="term" value="P:transmembrane transport"/>
    <property type="evidence" value="ECO:0007669"/>
    <property type="project" value="InterPro"/>
</dbReference>
<proteinExistence type="predicted"/>
<dbReference type="Pfam" id="PF03480">
    <property type="entry name" value="DctP"/>
    <property type="match status" value="1"/>
</dbReference>
<evidence type="ECO:0000256" key="2">
    <source>
        <dbReference type="SAM" id="SignalP"/>
    </source>
</evidence>
<dbReference type="InterPro" id="IPR018389">
    <property type="entry name" value="DctP_fam"/>
</dbReference>
<dbReference type="InParanoid" id="A0A1Y5R889"/>
<feature type="signal peptide" evidence="2">
    <location>
        <begin position="1"/>
        <end position="29"/>
    </location>
</feature>
<gene>
    <name evidence="3" type="ORF">OCH7691_00084</name>
</gene>
<evidence type="ECO:0000256" key="1">
    <source>
        <dbReference type="ARBA" id="ARBA00022729"/>
    </source>
</evidence>
<dbReference type="PANTHER" id="PTHR33376">
    <property type="match status" value="1"/>
</dbReference>
<feature type="chain" id="PRO_5013232413" evidence="2">
    <location>
        <begin position="30"/>
        <end position="347"/>
    </location>
</feature>
<dbReference type="Gene3D" id="3.40.190.170">
    <property type="entry name" value="Bacterial extracellular solute-binding protein, family 7"/>
    <property type="match status" value="1"/>
</dbReference>
<keyword evidence="4" id="KW-1185">Reference proteome</keyword>
<dbReference type="PANTHER" id="PTHR33376:SF5">
    <property type="entry name" value="EXTRACYTOPLASMIC SOLUTE RECEPTOR PROTEIN"/>
    <property type="match status" value="1"/>
</dbReference>
<dbReference type="InterPro" id="IPR038404">
    <property type="entry name" value="TRAP_DctP_sf"/>
</dbReference>
<name>A0A1Y5R889_9PROT</name>
<dbReference type="Proteomes" id="UP000193200">
    <property type="component" value="Unassembled WGS sequence"/>
</dbReference>
<accession>A0A1Y5R889</accession>
<protein>
    <submittedName>
        <fullName evidence="3">Monocarboxylate 2-oxoacid-binding periplasmic protein</fullName>
    </submittedName>
</protein>
<evidence type="ECO:0000313" key="4">
    <source>
        <dbReference type="Proteomes" id="UP000193200"/>
    </source>
</evidence>
<sequence>MVLRGILAGAALAVVGSFGVSVTAVPANAAEIIDGPKVNWNFAVWGKRRAFTEGMEYAAEQVKERTGGKFTITMGYGSFSKPKETLDGVKLGATQGAMFCNFYHPGKNPAFMVFTLPFLPLGDPDVRIRVTRKLYEHPALVADMDRWNAMTYVSTILPQYEFFGRGKEPHKPEDFAGMRVRAGGGIGSAMEKLGATLSTVPATEVYTTLERGTVDAASFPYTYAHVAYKLHEIADWFTGNLSPGTSECPAVFNKDAYAALPQQYKDLLMGMRDEIYAVQKKAYADIDAKNLPMLREKLTEITYTEEQRADFQEKAGKVVWDEWVKDNPKLPGQELIDLILSEAKASM</sequence>
<evidence type="ECO:0000313" key="3">
    <source>
        <dbReference type="EMBL" id="SLN11418.1"/>
    </source>
</evidence>
<organism evidence="3 4">
    <name type="scientific">Oceanibacterium hippocampi</name>
    <dbReference type="NCBI Taxonomy" id="745714"/>
    <lineage>
        <taxon>Bacteria</taxon>
        <taxon>Pseudomonadati</taxon>
        <taxon>Pseudomonadota</taxon>
        <taxon>Alphaproteobacteria</taxon>
        <taxon>Sneathiellales</taxon>
        <taxon>Sneathiellaceae</taxon>
        <taxon>Oceanibacterium</taxon>
    </lineage>
</organism>